<reference evidence="2 3" key="1">
    <citation type="journal article" date="2018" name="Front. Microbiol.">
        <title>Genome-Wide Analysis of Corynespora cassiicola Leaf Fall Disease Putative Effectors.</title>
        <authorList>
            <person name="Lopez D."/>
            <person name="Ribeiro S."/>
            <person name="Label P."/>
            <person name="Fumanal B."/>
            <person name="Venisse J.S."/>
            <person name="Kohler A."/>
            <person name="de Oliveira R.R."/>
            <person name="Labutti K."/>
            <person name="Lipzen A."/>
            <person name="Lail K."/>
            <person name="Bauer D."/>
            <person name="Ohm R.A."/>
            <person name="Barry K.W."/>
            <person name="Spatafora J."/>
            <person name="Grigoriev I.V."/>
            <person name="Martin F.M."/>
            <person name="Pujade-Renaud V."/>
        </authorList>
    </citation>
    <scope>NUCLEOTIDE SEQUENCE [LARGE SCALE GENOMIC DNA]</scope>
    <source>
        <strain evidence="2 3">Philippines</strain>
    </source>
</reference>
<evidence type="ECO:0000313" key="3">
    <source>
        <dbReference type="Proteomes" id="UP000240883"/>
    </source>
</evidence>
<dbReference type="EMBL" id="KZ678131">
    <property type="protein sequence ID" value="PSN71189.1"/>
    <property type="molecule type" value="Genomic_DNA"/>
</dbReference>
<gene>
    <name evidence="2" type="ORF">BS50DRAFT_570590</name>
</gene>
<accession>A0A2T2P0N7</accession>
<proteinExistence type="predicted"/>
<evidence type="ECO:0000313" key="2">
    <source>
        <dbReference type="EMBL" id="PSN71189.1"/>
    </source>
</evidence>
<dbReference type="Proteomes" id="UP000240883">
    <property type="component" value="Unassembled WGS sequence"/>
</dbReference>
<dbReference type="AlphaFoldDB" id="A0A2T2P0N7"/>
<name>A0A2T2P0N7_CORCC</name>
<organism evidence="2 3">
    <name type="scientific">Corynespora cassiicola Philippines</name>
    <dbReference type="NCBI Taxonomy" id="1448308"/>
    <lineage>
        <taxon>Eukaryota</taxon>
        <taxon>Fungi</taxon>
        <taxon>Dikarya</taxon>
        <taxon>Ascomycota</taxon>
        <taxon>Pezizomycotina</taxon>
        <taxon>Dothideomycetes</taxon>
        <taxon>Pleosporomycetidae</taxon>
        <taxon>Pleosporales</taxon>
        <taxon>Corynesporascaceae</taxon>
        <taxon>Corynespora</taxon>
    </lineage>
</organism>
<keyword evidence="1" id="KW-0812">Transmembrane</keyword>
<feature type="transmembrane region" description="Helical" evidence="1">
    <location>
        <begin position="44"/>
        <end position="60"/>
    </location>
</feature>
<keyword evidence="1" id="KW-0472">Membrane</keyword>
<protein>
    <submittedName>
        <fullName evidence="2">Uncharacterized protein</fullName>
    </submittedName>
</protein>
<keyword evidence="3" id="KW-1185">Reference proteome</keyword>
<sequence>MRNERETDGYQAQTLIQTWLLLCMDWGGQIKVFERHTKYSSSDGCYAGLLLVCLLVMIHACS</sequence>
<keyword evidence="1" id="KW-1133">Transmembrane helix</keyword>
<evidence type="ECO:0000256" key="1">
    <source>
        <dbReference type="SAM" id="Phobius"/>
    </source>
</evidence>